<protein>
    <submittedName>
        <fullName evidence="1">Uncharacterized protein</fullName>
    </submittedName>
</protein>
<proteinExistence type="predicted"/>
<keyword evidence="2" id="KW-1185">Reference proteome</keyword>
<dbReference type="GeneID" id="59282224"/>
<sequence>MYQLHPCAEWRRFKDSPLPEPKYNPDGTVVYEQWTRPGQGRRPLLDFKLLPDKASFIVANAIFHDVLTSLDLHRGSLVVS</sequence>
<dbReference type="OrthoDB" id="5348779at2759"/>
<evidence type="ECO:0000313" key="2">
    <source>
        <dbReference type="Proteomes" id="UP000578531"/>
    </source>
</evidence>
<dbReference type="EMBL" id="JACCJC010000001">
    <property type="protein sequence ID" value="KAF6241833.1"/>
    <property type="molecule type" value="Genomic_DNA"/>
</dbReference>
<dbReference type="AlphaFoldDB" id="A0A8H6G725"/>
<comment type="caution">
    <text evidence="1">The sequence shown here is derived from an EMBL/GenBank/DDBJ whole genome shotgun (WGS) entry which is preliminary data.</text>
</comment>
<name>A0A8H6G725_9LECA</name>
<gene>
    <name evidence="1" type="ORF">HO173_000545</name>
</gene>
<accession>A0A8H6G725</accession>
<evidence type="ECO:0000313" key="1">
    <source>
        <dbReference type="EMBL" id="KAF6241833.1"/>
    </source>
</evidence>
<dbReference type="Proteomes" id="UP000578531">
    <property type="component" value="Unassembled WGS sequence"/>
</dbReference>
<dbReference type="RefSeq" id="XP_037171073.1">
    <property type="nucleotide sequence ID" value="XM_037302494.1"/>
</dbReference>
<organism evidence="1 2">
    <name type="scientific">Letharia columbiana</name>
    <dbReference type="NCBI Taxonomy" id="112416"/>
    <lineage>
        <taxon>Eukaryota</taxon>
        <taxon>Fungi</taxon>
        <taxon>Dikarya</taxon>
        <taxon>Ascomycota</taxon>
        <taxon>Pezizomycotina</taxon>
        <taxon>Lecanoromycetes</taxon>
        <taxon>OSLEUM clade</taxon>
        <taxon>Lecanoromycetidae</taxon>
        <taxon>Lecanorales</taxon>
        <taxon>Lecanorineae</taxon>
        <taxon>Parmeliaceae</taxon>
        <taxon>Letharia</taxon>
    </lineage>
</organism>
<reference evidence="1 2" key="1">
    <citation type="journal article" date="2020" name="Genomics">
        <title>Complete, high-quality genomes from long-read metagenomic sequencing of two wolf lichen thalli reveals enigmatic genome architecture.</title>
        <authorList>
            <person name="McKenzie S.K."/>
            <person name="Walston R.F."/>
            <person name="Allen J.L."/>
        </authorList>
    </citation>
    <scope>NUCLEOTIDE SEQUENCE [LARGE SCALE GENOMIC DNA]</scope>
    <source>
        <strain evidence="1">WasteWater2</strain>
    </source>
</reference>